<gene>
    <name evidence="1" type="ORF">POM88_024010</name>
</gene>
<reference evidence="1" key="1">
    <citation type="submission" date="2023-02" db="EMBL/GenBank/DDBJ databases">
        <title>Genome of toxic invasive species Heracleum sosnowskyi carries increased number of genes despite the absence of recent whole-genome duplications.</title>
        <authorList>
            <person name="Schelkunov M."/>
            <person name="Shtratnikova V."/>
            <person name="Makarenko M."/>
            <person name="Klepikova A."/>
            <person name="Omelchenko D."/>
            <person name="Novikova G."/>
            <person name="Obukhova E."/>
            <person name="Bogdanov V."/>
            <person name="Penin A."/>
            <person name="Logacheva M."/>
        </authorList>
    </citation>
    <scope>NUCLEOTIDE SEQUENCE</scope>
    <source>
        <strain evidence="1">Hsosn_3</strain>
        <tissue evidence="1">Leaf</tissue>
    </source>
</reference>
<organism evidence="1 2">
    <name type="scientific">Heracleum sosnowskyi</name>
    <dbReference type="NCBI Taxonomy" id="360622"/>
    <lineage>
        <taxon>Eukaryota</taxon>
        <taxon>Viridiplantae</taxon>
        <taxon>Streptophyta</taxon>
        <taxon>Embryophyta</taxon>
        <taxon>Tracheophyta</taxon>
        <taxon>Spermatophyta</taxon>
        <taxon>Magnoliopsida</taxon>
        <taxon>eudicotyledons</taxon>
        <taxon>Gunneridae</taxon>
        <taxon>Pentapetalae</taxon>
        <taxon>asterids</taxon>
        <taxon>campanulids</taxon>
        <taxon>Apiales</taxon>
        <taxon>Apiaceae</taxon>
        <taxon>Apioideae</taxon>
        <taxon>apioid superclade</taxon>
        <taxon>Tordylieae</taxon>
        <taxon>Tordyliinae</taxon>
        <taxon>Heracleum</taxon>
    </lineage>
</organism>
<protein>
    <submittedName>
        <fullName evidence="1">Uncharacterized protein</fullName>
    </submittedName>
</protein>
<comment type="caution">
    <text evidence="1">The sequence shown here is derived from an EMBL/GenBank/DDBJ whole genome shotgun (WGS) entry which is preliminary data.</text>
</comment>
<evidence type="ECO:0000313" key="1">
    <source>
        <dbReference type="EMBL" id="KAK1386275.1"/>
    </source>
</evidence>
<keyword evidence="2" id="KW-1185">Reference proteome</keyword>
<dbReference type="AlphaFoldDB" id="A0AAD8ILS8"/>
<reference evidence="1" key="2">
    <citation type="submission" date="2023-05" db="EMBL/GenBank/DDBJ databases">
        <authorList>
            <person name="Schelkunov M.I."/>
        </authorList>
    </citation>
    <scope>NUCLEOTIDE SEQUENCE</scope>
    <source>
        <strain evidence="1">Hsosn_3</strain>
        <tissue evidence="1">Leaf</tissue>
    </source>
</reference>
<evidence type="ECO:0000313" key="2">
    <source>
        <dbReference type="Proteomes" id="UP001237642"/>
    </source>
</evidence>
<dbReference type="EMBL" id="JAUIZM010000005">
    <property type="protein sequence ID" value="KAK1386275.1"/>
    <property type="molecule type" value="Genomic_DNA"/>
</dbReference>
<dbReference type="Proteomes" id="UP001237642">
    <property type="component" value="Unassembled WGS sequence"/>
</dbReference>
<accession>A0AAD8ILS8</accession>
<sequence length="216" mass="24384">MSNWALEYHGEEDIYAKSSKVVEFVDLVSDSEMLDIDDSQDSETATSNIRVVIFGLATPNEELAGRISKGRVPKVQGENAKEINIFSQMESHWIISKSGYVKVNVYGCYSSIAMMNDNKTGVGVVLRDDRVDDPNMHMKVTYLHQAANNLGTYLAQNGEETKEDMFQTSEPFGRVLEIWHEDMGLRPVGVKFRRDKETFVGAWVASRFALNTLVYL</sequence>
<proteinExistence type="predicted"/>
<name>A0AAD8ILS8_9APIA</name>